<keyword evidence="6" id="KW-1185">Reference proteome</keyword>
<protein>
    <recommendedName>
        <fullName evidence="7">Speckle-type POZ protein</fullName>
    </recommendedName>
</protein>
<organism evidence="5 6">
    <name type="scientific">Zizania palustris</name>
    <name type="common">Northern wild rice</name>
    <dbReference type="NCBI Taxonomy" id="103762"/>
    <lineage>
        <taxon>Eukaryota</taxon>
        <taxon>Viridiplantae</taxon>
        <taxon>Streptophyta</taxon>
        <taxon>Embryophyta</taxon>
        <taxon>Tracheophyta</taxon>
        <taxon>Spermatophyta</taxon>
        <taxon>Magnoliopsida</taxon>
        <taxon>Liliopsida</taxon>
        <taxon>Poales</taxon>
        <taxon>Poaceae</taxon>
        <taxon>BOP clade</taxon>
        <taxon>Oryzoideae</taxon>
        <taxon>Oryzeae</taxon>
        <taxon>Zizaniinae</taxon>
        <taxon>Zizania</taxon>
    </lineage>
</organism>
<dbReference type="CDD" id="cd18280">
    <property type="entry name" value="BTB_POZ_BPM_plant"/>
    <property type="match status" value="1"/>
</dbReference>
<evidence type="ECO:0008006" key="7">
    <source>
        <dbReference type="Google" id="ProtNLM"/>
    </source>
</evidence>
<dbReference type="AlphaFoldDB" id="A0A8J6C543"/>
<dbReference type="PROSITE" id="PS50144">
    <property type="entry name" value="MATH"/>
    <property type="match status" value="1"/>
</dbReference>
<evidence type="ECO:0000259" key="3">
    <source>
        <dbReference type="PROSITE" id="PS50097"/>
    </source>
</evidence>
<dbReference type="GO" id="GO:0016567">
    <property type="term" value="P:protein ubiquitination"/>
    <property type="evidence" value="ECO:0007669"/>
    <property type="project" value="InterPro"/>
</dbReference>
<sequence length="368" mass="40849">MAAHVSSSTIVAEAVSGSHVIKIDGYSRIKEQIENGKYVSSIPFSVGGNNWIIEFFPNGIDKETEDYLSFYLFLDSACAKDVKATVSFELLDKNGGPVTLNSRTSPINTFERKGCGCGFSDFMKKTYLERSAHLRDDSFNIKCEVTVMKEICSKETNKGKQFVVVPPGDLHQHLGNLLVNMDGADVTFDVGQERFLAHRCVLAARSSVFKAEFFGATNNVIAHRTIKIEDMEAGVFRSLLHFIYTDMLPDASQDVVMVQHLLVAADRYNVERLKLICEEKLSKNLDSDMLATNLALAEHHGCHGLKEACFEVLAYPSNLARVMASDGYEHLPPEMKALGVVLAPARLDGNATDDEKSLKGRKRMRIQE</sequence>
<feature type="domain" description="BTB" evidence="3">
    <location>
        <begin position="184"/>
        <end position="252"/>
    </location>
</feature>
<comment type="pathway">
    <text evidence="1">Protein modification; protein ubiquitination.</text>
</comment>
<evidence type="ECO:0000256" key="2">
    <source>
        <dbReference type="ARBA" id="ARBA00010846"/>
    </source>
</evidence>
<dbReference type="CDD" id="cd00121">
    <property type="entry name" value="MATH"/>
    <property type="match status" value="1"/>
</dbReference>
<dbReference type="PROSITE" id="PS50097">
    <property type="entry name" value="BTB"/>
    <property type="match status" value="1"/>
</dbReference>
<dbReference type="Pfam" id="PF22486">
    <property type="entry name" value="MATH_2"/>
    <property type="match status" value="1"/>
</dbReference>
<comment type="caution">
    <text evidence="5">The sequence shown here is derived from an EMBL/GenBank/DDBJ whole genome shotgun (WGS) entry which is preliminary data.</text>
</comment>
<evidence type="ECO:0000259" key="4">
    <source>
        <dbReference type="PROSITE" id="PS50144"/>
    </source>
</evidence>
<dbReference type="InterPro" id="IPR002083">
    <property type="entry name" value="MATH/TRAF_dom"/>
</dbReference>
<dbReference type="PANTHER" id="PTHR26379">
    <property type="entry name" value="BTB/POZ AND MATH DOMAIN-CONTAINING PROTEIN 1"/>
    <property type="match status" value="1"/>
</dbReference>
<proteinExistence type="inferred from homology"/>
<dbReference type="EMBL" id="JAAALK010000079">
    <property type="protein sequence ID" value="KAG8099838.1"/>
    <property type="molecule type" value="Genomic_DNA"/>
</dbReference>
<gene>
    <name evidence="5" type="ORF">GUJ93_ZPchr0013g33823</name>
</gene>
<dbReference type="SMART" id="SM00225">
    <property type="entry name" value="BTB"/>
    <property type="match status" value="1"/>
</dbReference>
<dbReference type="Proteomes" id="UP000729402">
    <property type="component" value="Unassembled WGS sequence"/>
</dbReference>
<accession>A0A8J6C543</accession>
<reference evidence="5" key="2">
    <citation type="submission" date="2021-02" db="EMBL/GenBank/DDBJ databases">
        <authorList>
            <person name="Kimball J.A."/>
            <person name="Haas M.W."/>
            <person name="Macchietto M."/>
            <person name="Kono T."/>
            <person name="Duquette J."/>
            <person name="Shao M."/>
        </authorList>
    </citation>
    <scope>NUCLEOTIDE SEQUENCE</scope>
    <source>
        <tissue evidence="5">Fresh leaf tissue</tissue>
    </source>
</reference>
<evidence type="ECO:0000256" key="1">
    <source>
        <dbReference type="ARBA" id="ARBA00004906"/>
    </source>
</evidence>
<dbReference type="OrthoDB" id="664503at2759"/>
<name>A0A8J6C543_ZIZPA</name>
<feature type="domain" description="MATH" evidence="4">
    <location>
        <begin position="16"/>
        <end position="145"/>
    </location>
</feature>
<comment type="similarity">
    <text evidence="2">Belongs to the Tdpoz family.</text>
</comment>
<reference evidence="5" key="1">
    <citation type="journal article" date="2021" name="bioRxiv">
        <title>Whole Genome Assembly and Annotation of Northern Wild Rice, Zizania palustris L., Supports a Whole Genome Duplication in the Zizania Genus.</title>
        <authorList>
            <person name="Haas M."/>
            <person name="Kono T."/>
            <person name="Macchietto M."/>
            <person name="Millas R."/>
            <person name="McGilp L."/>
            <person name="Shao M."/>
            <person name="Duquette J."/>
            <person name="Hirsch C.N."/>
            <person name="Kimball J."/>
        </authorList>
    </citation>
    <scope>NUCLEOTIDE SEQUENCE</scope>
    <source>
        <tissue evidence="5">Fresh leaf tissue</tissue>
    </source>
</reference>
<dbReference type="InterPro" id="IPR045005">
    <property type="entry name" value="BPM1-6"/>
</dbReference>
<dbReference type="InterPro" id="IPR056423">
    <property type="entry name" value="BACK_BPM_SPOP"/>
</dbReference>
<evidence type="ECO:0000313" key="6">
    <source>
        <dbReference type="Proteomes" id="UP000729402"/>
    </source>
</evidence>
<dbReference type="Pfam" id="PF00651">
    <property type="entry name" value="BTB"/>
    <property type="match status" value="1"/>
</dbReference>
<dbReference type="InterPro" id="IPR000210">
    <property type="entry name" value="BTB/POZ_dom"/>
</dbReference>
<evidence type="ECO:0000313" key="5">
    <source>
        <dbReference type="EMBL" id="KAG8099838.1"/>
    </source>
</evidence>
<dbReference type="Pfam" id="PF24570">
    <property type="entry name" value="BACK_BPM_SPOP"/>
    <property type="match status" value="1"/>
</dbReference>
<dbReference type="PANTHER" id="PTHR26379:SF511">
    <property type="entry name" value="OS02G0311150 PROTEIN"/>
    <property type="match status" value="1"/>
</dbReference>